<evidence type="ECO:0000256" key="2">
    <source>
        <dbReference type="SAM" id="SignalP"/>
    </source>
</evidence>
<dbReference type="SUPFAM" id="SSF50939">
    <property type="entry name" value="Sialidases"/>
    <property type="match status" value="1"/>
</dbReference>
<feature type="signal peptide" evidence="2">
    <location>
        <begin position="1"/>
        <end position="27"/>
    </location>
</feature>
<dbReference type="PANTHER" id="PTHR47199">
    <property type="entry name" value="PHOTOSYSTEM II STABILITY/ASSEMBLY FACTOR HCF136, CHLOROPLASTIC"/>
    <property type="match status" value="1"/>
</dbReference>
<dbReference type="PANTHER" id="PTHR47199:SF2">
    <property type="entry name" value="PHOTOSYSTEM II STABILITY_ASSEMBLY FACTOR HCF136, CHLOROPLASTIC"/>
    <property type="match status" value="1"/>
</dbReference>
<evidence type="ECO:0000313" key="4">
    <source>
        <dbReference type="Proteomes" id="UP001589619"/>
    </source>
</evidence>
<feature type="compositionally biased region" description="Low complexity" evidence="1">
    <location>
        <begin position="61"/>
        <end position="81"/>
    </location>
</feature>
<dbReference type="SUPFAM" id="SSF110296">
    <property type="entry name" value="Oligoxyloglucan reducing end-specific cellobiohydrolase"/>
    <property type="match status" value="1"/>
</dbReference>
<name>A0ABV5W188_9BACL</name>
<protein>
    <submittedName>
        <fullName evidence="3">WD40/YVTN/BNR-like repeat-containing protein</fullName>
    </submittedName>
</protein>
<feature type="region of interest" description="Disordered" evidence="1">
    <location>
        <begin position="26"/>
        <end position="87"/>
    </location>
</feature>
<dbReference type="PROSITE" id="PS51257">
    <property type="entry name" value="PROKAR_LIPOPROTEIN"/>
    <property type="match status" value="1"/>
</dbReference>
<dbReference type="RefSeq" id="WP_344913767.1">
    <property type="nucleotide sequence ID" value="NZ_BAAAYO010000013.1"/>
</dbReference>
<keyword evidence="2" id="KW-0732">Signal</keyword>
<sequence>MTFTRLFRMFLLTCALAVVLGACSPKAGESAQPASPPASGTGTNGGSQSPDKPADGGAGTPGTTSPVTGSPAPGEAAGGSAQKPPAAVKMDRITAMRLADAKSGWVGGDGWIARTDDGGATWTKPYSVKGIVHQLFALNGQDVWAVVGAEGAAADAKKVERSLLVSKDGGSSWTAAGTVPNAGFLHFVAKEEAYSANAKTTDGGKTWTTLPVPEELAVDPYFHDAANGWAVALEKDMIVVKRTTDGGKTWQDVMSRKTVSQVTGGSIRSAGAEDAWVELIGESGMTQTSYSLFHTTDGGKTWQTVLANSTAGAGPAPGFPIDHSDGPKNGGNKPGPLYVVNPQVAFMGGQCMACDKPNTIGWTTDGGKTWVNGETAFTGYGEQLLAISDAHNGWWICTDNAEPAVMYTTADGGKTWKKAHTFEKPSPQS</sequence>
<dbReference type="EMBL" id="JBHMAG010000014">
    <property type="protein sequence ID" value="MFB9754324.1"/>
    <property type="molecule type" value="Genomic_DNA"/>
</dbReference>
<keyword evidence="4" id="KW-1185">Reference proteome</keyword>
<proteinExistence type="predicted"/>
<dbReference type="Pfam" id="PF02012">
    <property type="entry name" value="BNR"/>
    <property type="match status" value="1"/>
</dbReference>
<dbReference type="Gene3D" id="2.120.10.10">
    <property type="match status" value="1"/>
</dbReference>
<dbReference type="InterPro" id="IPR002860">
    <property type="entry name" value="BNR_rpt"/>
</dbReference>
<dbReference type="InterPro" id="IPR036278">
    <property type="entry name" value="Sialidase_sf"/>
</dbReference>
<feature type="compositionally biased region" description="Polar residues" evidence="1">
    <location>
        <begin position="38"/>
        <end position="50"/>
    </location>
</feature>
<comment type="caution">
    <text evidence="3">The sequence shown here is derived from an EMBL/GenBank/DDBJ whole genome shotgun (WGS) entry which is preliminary data.</text>
</comment>
<accession>A0ABV5W188</accession>
<dbReference type="InterPro" id="IPR015943">
    <property type="entry name" value="WD40/YVTN_repeat-like_dom_sf"/>
</dbReference>
<feature type="chain" id="PRO_5046083725" evidence="2">
    <location>
        <begin position="28"/>
        <end position="429"/>
    </location>
</feature>
<gene>
    <name evidence="3" type="ORF">ACFFNY_22365</name>
</gene>
<dbReference type="Gene3D" id="2.130.10.10">
    <property type="entry name" value="YVTN repeat-like/Quinoprotein amine dehydrogenase"/>
    <property type="match status" value="2"/>
</dbReference>
<evidence type="ECO:0000256" key="1">
    <source>
        <dbReference type="SAM" id="MobiDB-lite"/>
    </source>
</evidence>
<dbReference type="Proteomes" id="UP001589619">
    <property type="component" value="Unassembled WGS sequence"/>
</dbReference>
<dbReference type="CDD" id="cd15482">
    <property type="entry name" value="Sialidase_non-viral"/>
    <property type="match status" value="1"/>
</dbReference>
<reference evidence="3 4" key="1">
    <citation type="submission" date="2024-09" db="EMBL/GenBank/DDBJ databases">
        <authorList>
            <person name="Sun Q."/>
            <person name="Mori K."/>
        </authorList>
    </citation>
    <scope>NUCLEOTIDE SEQUENCE [LARGE SCALE GENOMIC DNA]</scope>
    <source>
        <strain evidence="3 4">JCM 12520</strain>
    </source>
</reference>
<evidence type="ECO:0000313" key="3">
    <source>
        <dbReference type="EMBL" id="MFB9754324.1"/>
    </source>
</evidence>
<organism evidence="3 4">
    <name type="scientific">Paenibacillus hodogayensis</name>
    <dbReference type="NCBI Taxonomy" id="279208"/>
    <lineage>
        <taxon>Bacteria</taxon>
        <taxon>Bacillati</taxon>
        <taxon>Bacillota</taxon>
        <taxon>Bacilli</taxon>
        <taxon>Bacillales</taxon>
        <taxon>Paenibacillaceae</taxon>
        <taxon>Paenibacillus</taxon>
    </lineage>
</organism>